<comment type="caution">
    <text evidence="1">The sequence shown here is derived from an EMBL/GenBank/DDBJ whole genome shotgun (WGS) entry which is preliminary data.</text>
</comment>
<organism evidence="1 2">
    <name type="scientific">Patellaria atrata CBS 101060</name>
    <dbReference type="NCBI Taxonomy" id="1346257"/>
    <lineage>
        <taxon>Eukaryota</taxon>
        <taxon>Fungi</taxon>
        <taxon>Dikarya</taxon>
        <taxon>Ascomycota</taxon>
        <taxon>Pezizomycotina</taxon>
        <taxon>Dothideomycetes</taxon>
        <taxon>Dothideomycetes incertae sedis</taxon>
        <taxon>Patellariales</taxon>
        <taxon>Patellariaceae</taxon>
        <taxon>Patellaria</taxon>
    </lineage>
</organism>
<gene>
    <name evidence="1" type="ORF">M501DRAFT_1017693</name>
</gene>
<name>A0A9P4S8D7_9PEZI</name>
<protein>
    <recommendedName>
        <fullName evidence="3">Myb-like domain-containing protein</fullName>
    </recommendedName>
</protein>
<proteinExistence type="predicted"/>
<evidence type="ECO:0000313" key="2">
    <source>
        <dbReference type="Proteomes" id="UP000799429"/>
    </source>
</evidence>
<evidence type="ECO:0008006" key="3">
    <source>
        <dbReference type="Google" id="ProtNLM"/>
    </source>
</evidence>
<dbReference type="AlphaFoldDB" id="A0A9P4S8D7"/>
<evidence type="ECO:0000313" key="1">
    <source>
        <dbReference type="EMBL" id="KAF2837940.1"/>
    </source>
</evidence>
<reference evidence="1" key="1">
    <citation type="journal article" date="2020" name="Stud. Mycol.">
        <title>101 Dothideomycetes genomes: a test case for predicting lifestyles and emergence of pathogens.</title>
        <authorList>
            <person name="Haridas S."/>
            <person name="Albert R."/>
            <person name="Binder M."/>
            <person name="Bloem J."/>
            <person name="Labutti K."/>
            <person name="Salamov A."/>
            <person name="Andreopoulos B."/>
            <person name="Baker S."/>
            <person name="Barry K."/>
            <person name="Bills G."/>
            <person name="Bluhm B."/>
            <person name="Cannon C."/>
            <person name="Castanera R."/>
            <person name="Culley D."/>
            <person name="Daum C."/>
            <person name="Ezra D."/>
            <person name="Gonzalez J."/>
            <person name="Henrissat B."/>
            <person name="Kuo A."/>
            <person name="Liang C."/>
            <person name="Lipzen A."/>
            <person name="Lutzoni F."/>
            <person name="Magnuson J."/>
            <person name="Mondo S."/>
            <person name="Nolan M."/>
            <person name="Ohm R."/>
            <person name="Pangilinan J."/>
            <person name="Park H.-J."/>
            <person name="Ramirez L."/>
            <person name="Alfaro M."/>
            <person name="Sun H."/>
            <person name="Tritt A."/>
            <person name="Yoshinaga Y."/>
            <person name="Zwiers L.-H."/>
            <person name="Turgeon B."/>
            <person name="Goodwin S."/>
            <person name="Spatafora J."/>
            <person name="Crous P."/>
            <person name="Grigoriev I."/>
        </authorList>
    </citation>
    <scope>NUCLEOTIDE SEQUENCE</scope>
    <source>
        <strain evidence="1">CBS 101060</strain>
    </source>
</reference>
<dbReference type="Proteomes" id="UP000799429">
    <property type="component" value="Unassembled WGS sequence"/>
</dbReference>
<sequence length="475" mass="52757">MNEMNDMGDYEAQFQWVSEQRHSQPSACFDNSEFTFNPNAFQVQTQIQNGFKNAYGRQLQHGVLCESPAVDLGDYQVQTPIYNNFGNTNAGPWQQDVLYGNQAHVASWADPRIPDLNFNNQLPLSSSLVERLPNQFYGSETPQGTSWKDLGTTHTFGILMPNAKVSTVHNGFQSQPLNNQVDLDGMNFPYVNGRSTLDAPFRFDGSYDVSQMVSSTAAGVKHEFVESSVHNLVEGNPDSSPMGPSSSQACTPWTVLDDNSTAPTTPFNTRQNSFVFNNGQTPGLAFDNSPQTDWTGTSPASTDNVGENHGSLPITASSPCPTMDSTTNDLAIPVKRKVKRAKTPDMGPPNTDEFLLRAKCAGWSYKSIREKGGFIRTESTLRGRYRMLTKAKEDRVRKPVWKRQDHGVLERAVKKFAKYTSVDKGNKTTIRVIDPEKISWKQVAAYIPENGGSYPFGAATCKKKWLELHPRGETK</sequence>
<dbReference type="EMBL" id="MU006098">
    <property type="protein sequence ID" value="KAF2837940.1"/>
    <property type="molecule type" value="Genomic_DNA"/>
</dbReference>
<keyword evidence="2" id="KW-1185">Reference proteome</keyword>
<dbReference type="OrthoDB" id="3439209at2759"/>
<accession>A0A9P4S8D7</accession>